<keyword evidence="6" id="KW-0732">Signal</keyword>
<name>A0A9R0TP64_TRITD</name>
<dbReference type="GO" id="GO:0004565">
    <property type="term" value="F:beta-galactosidase activity"/>
    <property type="evidence" value="ECO:0007669"/>
    <property type="project" value="UniProtKB-EC"/>
</dbReference>
<proteinExistence type="inferred from homology"/>
<dbReference type="Gramene" id="TRITD5Av1G109380.21">
    <property type="protein sequence ID" value="TRITD5Av1G109380.21"/>
    <property type="gene ID" value="TRITD5Av1G109380"/>
</dbReference>
<dbReference type="GO" id="GO:0005975">
    <property type="term" value="P:carbohydrate metabolic process"/>
    <property type="evidence" value="ECO:0007669"/>
    <property type="project" value="InterPro"/>
</dbReference>
<keyword evidence="9" id="KW-1185">Reference proteome</keyword>
<dbReference type="EC" id="3.2.1.23" evidence="4"/>
<dbReference type="EMBL" id="LT934119">
    <property type="protein sequence ID" value="VAI15939.1"/>
    <property type="molecule type" value="Genomic_DNA"/>
</dbReference>
<feature type="signal peptide" evidence="6">
    <location>
        <begin position="1"/>
        <end position="33"/>
    </location>
</feature>
<evidence type="ECO:0000256" key="4">
    <source>
        <dbReference type="ARBA" id="ARBA00012756"/>
    </source>
</evidence>
<accession>A0A9R0TP64</accession>
<evidence type="ECO:0000256" key="5">
    <source>
        <dbReference type="ARBA" id="ARBA00022525"/>
    </source>
</evidence>
<sequence>MAASPPPSRFGSPFLPLLLLLVVVGYFTASASAAGELSQVVGRGADGPYFEPFNVSYDHRAVRIGGQRRMLVSAGVHYPRATPEMWPSIIAKCKEGGADVIETYVFWNGHEPAKGQYYFEDRFDLVRFVKLVAAEGLFFLLRIGPYACAEWNFGGFPVWLRDIPGIEFRTDNEPYKAEMQTFVTKIVDMMKAEKLYSWQGGPIILQQVGKRTFLYVPGAWRTRLGPKFHIQKAKDEFIEIGKRKELATVDASMTRGVARTSEHKAKTLEEQWGRDQGGRAPKSRMTKTVELPIRHACVGVFSYCGTGMNSSVEPARWHLAGGCLGRKAGGGHWDDGCWGRQLGRQCPQRWKKARQRERSARGASGWLLLGGCKRGRVDRGRVTMAVCDTHGDSVSIRWVQMQS</sequence>
<dbReference type="SUPFAM" id="SSF51445">
    <property type="entry name" value="(Trans)glycosidases"/>
    <property type="match status" value="1"/>
</dbReference>
<dbReference type="PRINTS" id="PR00742">
    <property type="entry name" value="GLHYDRLASE35"/>
</dbReference>
<feature type="domain" description="Glycoside hydrolase 35 catalytic" evidence="7">
    <location>
        <begin position="64"/>
        <end position="209"/>
    </location>
</feature>
<dbReference type="GO" id="GO:0005576">
    <property type="term" value="C:extracellular region"/>
    <property type="evidence" value="ECO:0007669"/>
    <property type="project" value="UniProtKB-SubCell"/>
</dbReference>
<comment type="subcellular location">
    <subcellularLocation>
        <location evidence="2">Secreted</location>
    </subcellularLocation>
</comment>
<feature type="chain" id="PRO_5040485513" description="beta-galactosidase" evidence="6">
    <location>
        <begin position="34"/>
        <end position="403"/>
    </location>
</feature>
<organism evidence="8 9">
    <name type="scientific">Triticum turgidum subsp. durum</name>
    <name type="common">Durum wheat</name>
    <name type="synonym">Triticum durum</name>
    <dbReference type="NCBI Taxonomy" id="4567"/>
    <lineage>
        <taxon>Eukaryota</taxon>
        <taxon>Viridiplantae</taxon>
        <taxon>Streptophyta</taxon>
        <taxon>Embryophyta</taxon>
        <taxon>Tracheophyta</taxon>
        <taxon>Spermatophyta</taxon>
        <taxon>Magnoliopsida</taxon>
        <taxon>Liliopsida</taxon>
        <taxon>Poales</taxon>
        <taxon>Poaceae</taxon>
        <taxon>BOP clade</taxon>
        <taxon>Pooideae</taxon>
        <taxon>Triticodae</taxon>
        <taxon>Triticeae</taxon>
        <taxon>Triticinae</taxon>
        <taxon>Triticum</taxon>
    </lineage>
</organism>
<evidence type="ECO:0000313" key="8">
    <source>
        <dbReference type="EMBL" id="VAI15939.1"/>
    </source>
</evidence>
<dbReference type="Gene3D" id="3.20.20.80">
    <property type="entry name" value="Glycosidases"/>
    <property type="match status" value="1"/>
</dbReference>
<dbReference type="InterPro" id="IPR017853">
    <property type="entry name" value="GH"/>
</dbReference>
<dbReference type="InterPro" id="IPR001944">
    <property type="entry name" value="Glycoside_Hdrlase_35"/>
</dbReference>
<evidence type="ECO:0000259" key="7">
    <source>
        <dbReference type="Pfam" id="PF01301"/>
    </source>
</evidence>
<evidence type="ECO:0000256" key="3">
    <source>
        <dbReference type="ARBA" id="ARBA00009809"/>
    </source>
</evidence>
<evidence type="ECO:0000313" key="9">
    <source>
        <dbReference type="Proteomes" id="UP000324705"/>
    </source>
</evidence>
<gene>
    <name evidence="8" type="ORF">TRITD_5Av1G109380</name>
</gene>
<dbReference type="InterPro" id="IPR031330">
    <property type="entry name" value="Gly_Hdrlase_35_cat"/>
</dbReference>
<dbReference type="Pfam" id="PF01301">
    <property type="entry name" value="Glyco_hydro_35"/>
    <property type="match status" value="1"/>
</dbReference>
<dbReference type="Proteomes" id="UP000324705">
    <property type="component" value="Chromosome 5A"/>
</dbReference>
<dbReference type="PANTHER" id="PTHR23421">
    <property type="entry name" value="BETA-GALACTOSIDASE RELATED"/>
    <property type="match status" value="1"/>
</dbReference>
<reference evidence="8 9" key="1">
    <citation type="submission" date="2017-09" db="EMBL/GenBank/DDBJ databases">
        <authorList>
            <consortium name="International Durum Wheat Genome Sequencing Consortium (IDWGSC)"/>
            <person name="Milanesi L."/>
        </authorList>
    </citation>
    <scope>NUCLEOTIDE SEQUENCE [LARGE SCALE GENOMIC DNA]</scope>
    <source>
        <strain evidence="9">cv. Svevo</strain>
    </source>
</reference>
<dbReference type="AlphaFoldDB" id="A0A9R0TP64"/>
<evidence type="ECO:0000256" key="2">
    <source>
        <dbReference type="ARBA" id="ARBA00004613"/>
    </source>
</evidence>
<keyword evidence="5" id="KW-0964">Secreted</keyword>
<comment type="similarity">
    <text evidence="3">Belongs to the glycosyl hydrolase 35 family.</text>
</comment>
<evidence type="ECO:0000256" key="6">
    <source>
        <dbReference type="SAM" id="SignalP"/>
    </source>
</evidence>
<comment type="catalytic activity">
    <reaction evidence="1">
        <text>Hydrolysis of terminal non-reducing beta-D-galactose residues in beta-D-galactosides.</text>
        <dbReference type="EC" id="3.2.1.23"/>
    </reaction>
</comment>
<protein>
    <recommendedName>
        <fullName evidence="4">beta-galactosidase</fullName>
        <ecNumber evidence="4">3.2.1.23</ecNumber>
    </recommendedName>
</protein>
<evidence type="ECO:0000256" key="1">
    <source>
        <dbReference type="ARBA" id="ARBA00001412"/>
    </source>
</evidence>